<dbReference type="PANTHER" id="PTHR30535:SF34">
    <property type="entry name" value="MOLYBDATE-BINDING PROTEIN MOLA"/>
    <property type="match status" value="1"/>
</dbReference>
<dbReference type="OrthoDB" id="6495095at2"/>
<evidence type="ECO:0000256" key="1">
    <source>
        <dbReference type="SAM" id="SignalP"/>
    </source>
</evidence>
<organism evidence="3 4">
    <name type="scientific">Azotobacter vinelandii (strain DJ / ATCC BAA-1303)</name>
    <dbReference type="NCBI Taxonomy" id="322710"/>
    <lineage>
        <taxon>Bacteria</taxon>
        <taxon>Pseudomonadati</taxon>
        <taxon>Pseudomonadota</taxon>
        <taxon>Gammaproteobacteria</taxon>
        <taxon>Pseudomonadales</taxon>
        <taxon>Pseudomonadaceae</taxon>
        <taxon>Azotobacter</taxon>
    </lineage>
</organism>
<dbReference type="GO" id="GO:0071281">
    <property type="term" value="P:cellular response to iron ion"/>
    <property type="evidence" value="ECO:0007669"/>
    <property type="project" value="TreeGrafter"/>
</dbReference>
<evidence type="ECO:0000313" key="4">
    <source>
        <dbReference type="Proteomes" id="UP000002424"/>
    </source>
</evidence>
<keyword evidence="1" id="KW-0732">Signal</keyword>
<accession>C1DFY5</accession>
<dbReference type="KEGG" id="avn:Avin_00450"/>
<dbReference type="eggNOG" id="COG0614">
    <property type="taxonomic scope" value="Bacteria"/>
</dbReference>
<dbReference type="GeneID" id="88183522"/>
<dbReference type="EMBL" id="CP001157">
    <property type="protein sequence ID" value="ACO76312.1"/>
    <property type="molecule type" value="Genomic_DNA"/>
</dbReference>
<dbReference type="Gene3D" id="1.20.58.2180">
    <property type="match status" value="1"/>
</dbReference>
<dbReference type="Gene3D" id="3.40.50.1980">
    <property type="entry name" value="Nitrogenase molybdenum iron protein domain"/>
    <property type="match status" value="2"/>
</dbReference>
<gene>
    <name evidence="3" type="ordered locus">Avin_00450</name>
</gene>
<dbReference type="SUPFAM" id="SSF53807">
    <property type="entry name" value="Helical backbone' metal receptor"/>
    <property type="match status" value="1"/>
</dbReference>
<dbReference type="InterPro" id="IPR002491">
    <property type="entry name" value="ABC_transptr_periplasmic_BD"/>
</dbReference>
<dbReference type="Pfam" id="PF01497">
    <property type="entry name" value="Peripla_BP_2"/>
    <property type="match status" value="1"/>
</dbReference>
<feature type="signal peptide" evidence="1">
    <location>
        <begin position="1"/>
        <end position="25"/>
    </location>
</feature>
<proteinExistence type="predicted"/>
<sequence>MMKSVSCPRFGLFLLLGLSLATAQARQLTDMSGRTEEIPERPQRVFPAVTMMTPVMAALAPELMTGLAFRLAPGAEAFLPAGVAGLPVVPVLEDMNAEAILVMRPDLAIGWSGAGPLMRRTETLMQRLRIPALFYKGERLDEYPATFRALGDALGRKVRGERLARYLEDSQVRLRQALRDLPESERPRVYYAESPDGLTTQCDSTSRMEVIRLAGGVPALSCADKGFATSREVDFETLLELDPDVVVARNPDSAARLRGEPRWQLLRAVREGRVYGIPELPFNWFDRPPSFMRALGAHWLARLLHPRRFDEDIRSEAVRFNQVFFGIEPPAAALDRLLEPRS</sequence>
<dbReference type="AlphaFoldDB" id="C1DFY5"/>
<dbReference type="EnsemblBacteria" id="ACO76312">
    <property type="protein sequence ID" value="ACO76312"/>
    <property type="gene ID" value="Avin_00450"/>
</dbReference>
<protein>
    <submittedName>
        <fullName evidence="3">ABC transporter, periplasmic binding protein</fullName>
    </submittedName>
</protein>
<evidence type="ECO:0000259" key="2">
    <source>
        <dbReference type="PROSITE" id="PS50983"/>
    </source>
</evidence>
<feature type="domain" description="Fe/B12 periplasmic-binding" evidence="2">
    <location>
        <begin position="44"/>
        <end position="308"/>
    </location>
</feature>
<dbReference type="Proteomes" id="UP000002424">
    <property type="component" value="Chromosome"/>
</dbReference>
<dbReference type="STRING" id="322710.Avin_00450"/>
<dbReference type="PROSITE" id="PS50983">
    <property type="entry name" value="FE_B12_PBP"/>
    <property type="match status" value="1"/>
</dbReference>
<dbReference type="InterPro" id="IPR050902">
    <property type="entry name" value="ABC_Transporter_SBP"/>
</dbReference>
<name>C1DFY5_AZOVD</name>
<evidence type="ECO:0000313" key="3">
    <source>
        <dbReference type="EMBL" id="ACO76312.1"/>
    </source>
</evidence>
<dbReference type="PANTHER" id="PTHR30535">
    <property type="entry name" value="VITAMIN B12-BINDING PROTEIN"/>
    <property type="match status" value="1"/>
</dbReference>
<dbReference type="HOGENOM" id="CLU_038034_13_1_6"/>
<feature type="chain" id="PRO_5002908483" evidence="1">
    <location>
        <begin position="26"/>
        <end position="342"/>
    </location>
</feature>
<dbReference type="RefSeq" id="WP_012698740.1">
    <property type="nucleotide sequence ID" value="NC_012560.1"/>
</dbReference>
<keyword evidence="4" id="KW-1185">Reference proteome</keyword>
<reference evidence="3 4" key="1">
    <citation type="journal article" date="2009" name="J. Bacteriol.">
        <title>Genome sequence of Azotobacter vinelandii, an obligate aerobe specialized to support diverse anaerobic metabolic processes.</title>
        <authorList>
            <person name="Setubal J.C."/>
            <person name="dos Santos P."/>
            <person name="Goldman B.S."/>
            <person name="Ertesvag H."/>
            <person name="Espin G."/>
            <person name="Rubio L.M."/>
            <person name="Valla S."/>
            <person name="Almeida N.F."/>
            <person name="Balasubramanian D."/>
            <person name="Cromes L."/>
            <person name="Curatti L."/>
            <person name="Du Z."/>
            <person name="Godsy E."/>
            <person name="Goodner B."/>
            <person name="Hellner-Burris K."/>
            <person name="Hernandez J.A."/>
            <person name="Houmiel K."/>
            <person name="Imperial J."/>
            <person name="Kennedy C."/>
            <person name="Larson T.J."/>
            <person name="Latreille P."/>
            <person name="Ligon L.S."/>
            <person name="Lu J."/>
            <person name="Maerk M."/>
            <person name="Miller N.M."/>
            <person name="Norton S."/>
            <person name="O'Carroll I.P."/>
            <person name="Paulsen I."/>
            <person name="Raulfs E.C."/>
            <person name="Roemer R."/>
            <person name="Rosser J."/>
            <person name="Segura D."/>
            <person name="Slater S."/>
            <person name="Stricklin S.L."/>
            <person name="Studholme D.J."/>
            <person name="Sun J."/>
            <person name="Viana C.J."/>
            <person name="Wallin E."/>
            <person name="Wang B."/>
            <person name="Wheeler C."/>
            <person name="Zhu H."/>
            <person name="Dean D.R."/>
            <person name="Dixon R."/>
            <person name="Wood D."/>
        </authorList>
    </citation>
    <scope>NUCLEOTIDE SEQUENCE [LARGE SCALE GENOMIC DNA]</scope>
    <source>
        <strain evidence="4">DJ / ATCC BAA-1303</strain>
    </source>
</reference>
<dbReference type="CDD" id="cd01142">
    <property type="entry name" value="TroA_e"/>
    <property type="match status" value="1"/>
</dbReference>